<sequence length="38" mass="4275">TEQQPLFSDLDAIVDRNNAEDELVDISNTVSMDQILQP</sequence>
<organism evidence="1 2">
    <name type="scientific">Allacma fusca</name>
    <dbReference type="NCBI Taxonomy" id="39272"/>
    <lineage>
        <taxon>Eukaryota</taxon>
        <taxon>Metazoa</taxon>
        <taxon>Ecdysozoa</taxon>
        <taxon>Arthropoda</taxon>
        <taxon>Hexapoda</taxon>
        <taxon>Collembola</taxon>
        <taxon>Symphypleona</taxon>
        <taxon>Sminthuridae</taxon>
        <taxon>Allacma</taxon>
    </lineage>
</organism>
<feature type="non-terminal residue" evidence="1">
    <location>
        <position position="1"/>
    </location>
</feature>
<dbReference type="EMBL" id="CAJVCH010027261">
    <property type="protein sequence ID" value="CAG7701989.1"/>
    <property type="molecule type" value="Genomic_DNA"/>
</dbReference>
<gene>
    <name evidence="1" type="ORF">AFUS01_LOCUS4379</name>
</gene>
<evidence type="ECO:0000313" key="2">
    <source>
        <dbReference type="Proteomes" id="UP000708208"/>
    </source>
</evidence>
<dbReference type="Proteomes" id="UP000708208">
    <property type="component" value="Unassembled WGS sequence"/>
</dbReference>
<dbReference type="OrthoDB" id="3269380at2759"/>
<accession>A0A8J2NU85</accession>
<feature type="non-terminal residue" evidence="1">
    <location>
        <position position="38"/>
    </location>
</feature>
<comment type="caution">
    <text evidence="1">The sequence shown here is derived from an EMBL/GenBank/DDBJ whole genome shotgun (WGS) entry which is preliminary data.</text>
</comment>
<keyword evidence="2" id="KW-1185">Reference proteome</keyword>
<dbReference type="AlphaFoldDB" id="A0A8J2NU85"/>
<proteinExistence type="predicted"/>
<reference evidence="1" key="1">
    <citation type="submission" date="2021-06" db="EMBL/GenBank/DDBJ databases">
        <authorList>
            <person name="Hodson N. C."/>
            <person name="Mongue J. A."/>
            <person name="Jaron S. K."/>
        </authorList>
    </citation>
    <scope>NUCLEOTIDE SEQUENCE</scope>
</reference>
<protein>
    <submittedName>
        <fullName evidence="1">Uncharacterized protein</fullName>
    </submittedName>
</protein>
<name>A0A8J2NU85_9HEXA</name>
<evidence type="ECO:0000313" key="1">
    <source>
        <dbReference type="EMBL" id="CAG7701989.1"/>
    </source>
</evidence>